<evidence type="ECO:0000256" key="3">
    <source>
        <dbReference type="SAM" id="Phobius"/>
    </source>
</evidence>
<evidence type="ECO:0000256" key="1">
    <source>
        <dbReference type="ARBA" id="ARBA00022737"/>
    </source>
</evidence>
<dbReference type="EMBL" id="KZ772818">
    <property type="protein sequence ID" value="PTQ29072.1"/>
    <property type="molecule type" value="Genomic_DNA"/>
</dbReference>
<protein>
    <submittedName>
        <fullName evidence="4">Uncharacterized protein</fullName>
    </submittedName>
</protein>
<feature type="transmembrane region" description="Helical" evidence="3">
    <location>
        <begin position="351"/>
        <end position="371"/>
    </location>
</feature>
<feature type="transmembrane region" description="Helical" evidence="3">
    <location>
        <begin position="324"/>
        <end position="345"/>
    </location>
</feature>
<dbReference type="OrthoDB" id="1027003at2759"/>
<dbReference type="SUPFAM" id="SSF48403">
    <property type="entry name" value="Ankyrin repeat"/>
    <property type="match status" value="1"/>
</dbReference>
<proteinExistence type="predicted"/>
<keyword evidence="2" id="KW-0040">ANK repeat</keyword>
<keyword evidence="1" id="KW-0677">Repeat</keyword>
<accession>A0A2R6W5H2</accession>
<dbReference type="InterPro" id="IPR002110">
    <property type="entry name" value="Ankyrin_rpt"/>
</dbReference>
<name>A0A2R6W5H2_MARPO</name>
<dbReference type="Pfam" id="PF12796">
    <property type="entry name" value="Ank_2"/>
    <property type="match status" value="1"/>
</dbReference>
<organism evidence="4 5">
    <name type="scientific">Marchantia polymorpha</name>
    <name type="common">Common liverwort</name>
    <name type="synonym">Marchantia aquatica</name>
    <dbReference type="NCBI Taxonomy" id="3197"/>
    <lineage>
        <taxon>Eukaryota</taxon>
        <taxon>Viridiplantae</taxon>
        <taxon>Streptophyta</taxon>
        <taxon>Embryophyta</taxon>
        <taxon>Marchantiophyta</taxon>
        <taxon>Marchantiopsida</taxon>
        <taxon>Marchantiidae</taxon>
        <taxon>Marchantiales</taxon>
        <taxon>Marchantiaceae</taxon>
        <taxon>Marchantia</taxon>
    </lineage>
</organism>
<feature type="transmembrane region" description="Helical" evidence="3">
    <location>
        <begin position="228"/>
        <end position="250"/>
    </location>
</feature>
<dbReference type="Gene3D" id="1.25.40.20">
    <property type="entry name" value="Ankyrin repeat-containing domain"/>
    <property type="match status" value="1"/>
</dbReference>
<dbReference type="AlphaFoldDB" id="A0A2R6W5H2"/>
<evidence type="ECO:0000256" key="2">
    <source>
        <dbReference type="ARBA" id="ARBA00023043"/>
    </source>
</evidence>
<dbReference type="PANTHER" id="PTHR24198">
    <property type="entry name" value="ANKYRIN REPEAT AND PROTEIN KINASE DOMAIN-CONTAINING PROTEIN"/>
    <property type="match status" value="1"/>
</dbReference>
<gene>
    <name evidence="4" type="ORF">MARPO_0148s0022</name>
</gene>
<sequence>MKIERAEERQRLYAESMVREVIDRYLKYECSMAGHTIFHLAATQDNAEVLSHLLSNCPSANVNILTADGSGMTPLHCAIRAESTETFDVLMSHREVDVNAVLKSRVGLARPPWTELTLYTWWTRKKSERFRFYEASCVSDTPLHLAIRCCSSFTLRRMVMKFCNHPRFQPNIYNKFGVLPLDMAWLPSSCSLQSGNSSIHLHSVLDMLERHPGNELLMNEVNSVKTGALNFVNTVLVAAALLGGVTFSALLQPPFGAAFGYNAFWTSIFWTYNCMSFYFSMYTILCCLGTSISTQQHMQRITGLFINTTSRSLRVFYDHEQAQLVIPLVFCVVSGMVAFIGAGFANLPPDARVAMLVCTIVGAVFVLIQAAHRIIFTFKNALLYLDLEPTVETWFLNSLMIVMKAWLGALNIQFNSRKLLVMSSSNPLDRNEVFTRGKLLILPLHFLAIFGITYYIWTPLSTWQFAAAAP</sequence>
<keyword evidence="3" id="KW-0472">Membrane</keyword>
<feature type="transmembrane region" description="Helical" evidence="3">
    <location>
        <begin position="439"/>
        <end position="457"/>
    </location>
</feature>
<keyword evidence="5" id="KW-1185">Reference proteome</keyword>
<dbReference type="PANTHER" id="PTHR24198:SF165">
    <property type="entry name" value="ANKYRIN REPEAT-CONTAINING PROTEIN-RELATED"/>
    <property type="match status" value="1"/>
</dbReference>
<evidence type="ECO:0000313" key="4">
    <source>
        <dbReference type="EMBL" id="PTQ29072.1"/>
    </source>
</evidence>
<keyword evidence="3" id="KW-0812">Transmembrane</keyword>
<reference evidence="5" key="1">
    <citation type="journal article" date="2017" name="Cell">
        <title>Insights into land plant evolution garnered from the Marchantia polymorpha genome.</title>
        <authorList>
            <person name="Bowman J.L."/>
            <person name="Kohchi T."/>
            <person name="Yamato K.T."/>
            <person name="Jenkins J."/>
            <person name="Shu S."/>
            <person name="Ishizaki K."/>
            <person name="Yamaoka S."/>
            <person name="Nishihama R."/>
            <person name="Nakamura Y."/>
            <person name="Berger F."/>
            <person name="Adam C."/>
            <person name="Aki S.S."/>
            <person name="Althoff F."/>
            <person name="Araki T."/>
            <person name="Arteaga-Vazquez M.A."/>
            <person name="Balasubrmanian S."/>
            <person name="Barry K."/>
            <person name="Bauer D."/>
            <person name="Boehm C.R."/>
            <person name="Briginshaw L."/>
            <person name="Caballero-Perez J."/>
            <person name="Catarino B."/>
            <person name="Chen F."/>
            <person name="Chiyoda S."/>
            <person name="Chovatia M."/>
            <person name="Davies K.M."/>
            <person name="Delmans M."/>
            <person name="Demura T."/>
            <person name="Dierschke T."/>
            <person name="Dolan L."/>
            <person name="Dorantes-Acosta A.E."/>
            <person name="Eklund D.M."/>
            <person name="Florent S.N."/>
            <person name="Flores-Sandoval E."/>
            <person name="Fujiyama A."/>
            <person name="Fukuzawa H."/>
            <person name="Galik B."/>
            <person name="Grimanelli D."/>
            <person name="Grimwood J."/>
            <person name="Grossniklaus U."/>
            <person name="Hamada T."/>
            <person name="Haseloff J."/>
            <person name="Hetherington A.J."/>
            <person name="Higo A."/>
            <person name="Hirakawa Y."/>
            <person name="Hundley H.N."/>
            <person name="Ikeda Y."/>
            <person name="Inoue K."/>
            <person name="Inoue S.I."/>
            <person name="Ishida S."/>
            <person name="Jia Q."/>
            <person name="Kakita M."/>
            <person name="Kanazawa T."/>
            <person name="Kawai Y."/>
            <person name="Kawashima T."/>
            <person name="Kennedy M."/>
            <person name="Kinose K."/>
            <person name="Kinoshita T."/>
            <person name="Kohara Y."/>
            <person name="Koide E."/>
            <person name="Komatsu K."/>
            <person name="Kopischke S."/>
            <person name="Kubo M."/>
            <person name="Kyozuka J."/>
            <person name="Lagercrantz U."/>
            <person name="Lin S.S."/>
            <person name="Lindquist E."/>
            <person name="Lipzen A.M."/>
            <person name="Lu C.W."/>
            <person name="De Luna E."/>
            <person name="Martienssen R.A."/>
            <person name="Minamino N."/>
            <person name="Mizutani M."/>
            <person name="Mizutani M."/>
            <person name="Mochizuki N."/>
            <person name="Monte I."/>
            <person name="Mosher R."/>
            <person name="Nagasaki H."/>
            <person name="Nakagami H."/>
            <person name="Naramoto S."/>
            <person name="Nishitani K."/>
            <person name="Ohtani M."/>
            <person name="Okamoto T."/>
            <person name="Okumura M."/>
            <person name="Phillips J."/>
            <person name="Pollak B."/>
            <person name="Reinders A."/>
            <person name="Rovekamp M."/>
            <person name="Sano R."/>
            <person name="Sawa S."/>
            <person name="Schmid M.W."/>
            <person name="Shirakawa M."/>
            <person name="Solano R."/>
            <person name="Spunde A."/>
            <person name="Suetsugu N."/>
            <person name="Sugano S."/>
            <person name="Sugiyama A."/>
            <person name="Sun R."/>
            <person name="Suzuki Y."/>
            <person name="Takenaka M."/>
            <person name="Takezawa D."/>
            <person name="Tomogane H."/>
            <person name="Tsuzuki M."/>
            <person name="Ueda T."/>
            <person name="Umeda M."/>
            <person name="Ward J.M."/>
            <person name="Watanabe Y."/>
            <person name="Yazaki K."/>
            <person name="Yokoyama R."/>
            <person name="Yoshitake Y."/>
            <person name="Yotsui I."/>
            <person name="Zachgo S."/>
            <person name="Schmutz J."/>
        </authorList>
    </citation>
    <scope>NUCLEOTIDE SEQUENCE [LARGE SCALE GENOMIC DNA]</scope>
    <source>
        <strain evidence="5">Tak-1</strain>
    </source>
</reference>
<feature type="transmembrane region" description="Helical" evidence="3">
    <location>
        <begin position="270"/>
        <end position="292"/>
    </location>
</feature>
<dbReference type="InterPro" id="IPR036770">
    <property type="entry name" value="Ankyrin_rpt-contain_sf"/>
</dbReference>
<evidence type="ECO:0000313" key="5">
    <source>
        <dbReference type="Proteomes" id="UP000244005"/>
    </source>
</evidence>
<dbReference type="Proteomes" id="UP000244005">
    <property type="component" value="Unassembled WGS sequence"/>
</dbReference>
<dbReference type="Gramene" id="Mp4g16980.1">
    <property type="protein sequence ID" value="Mp4g16980.1.cds1"/>
    <property type="gene ID" value="Mp4g16980"/>
</dbReference>
<keyword evidence="3" id="KW-1133">Transmembrane helix</keyword>
<dbReference type="SMART" id="SM00248">
    <property type="entry name" value="ANK"/>
    <property type="match status" value="3"/>
</dbReference>